<name>A0A5N6KBP3_MONLA</name>
<reference evidence="2 3" key="1">
    <citation type="submission" date="2019-06" db="EMBL/GenBank/DDBJ databases">
        <title>Genome Sequence of the Brown Rot Fungal Pathogen Monilinia laxa.</title>
        <authorList>
            <person name="De Miccolis Angelini R.M."/>
            <person name="Landi L."/>
            <person name="Abate D."/>
            <person name="Pollastro S."/>
            <person name="Romanazzi G."/>
            <person name="Faretra F."/>
        </authorList>
    </citation>
    <scope>NUCLEOTIDE SEQUENCE [LARGE SCALE GENOMIC DNA]</scope>
    <source>
        <strain evidence="2 3">Mlax316</strain>
    </source>
</reference>
<dbReference type="Pfam" id="PF11913">
    <property type="entry name" value="DUF3431"/>
    <property type="match status" value="1"/>
</dbReference>
<keyword evidence="1" id="KW-0472">Membrane</keyword>
<keyword evidence="3" id="KW-1185">Reference proteome</keyword>
<evidence type="ECO:0000313" key="2">
    <source>
        <dbReference type="EMBL" id="KAB8300541.1"/>
    </source>
</evidence>
<evidence type="ECO:0000313" key="3">
    <source>
        <dbReference type="Proteomes" id="UP000326757"/>
    </source>
</evidence>
<dbReference type="PANTHER" id="PTHR37490:SF2">
    <property type="match status" value="1"/>
</dbReference>
<evidence type="ECO:0000256" key="1">
    <source>
        <dbReference type="SAM" id="Phobius"/>
    </source>
</evidence>
<dbReference type="InterPro" id="IPR021838">
    <property type="entry name" value="DUF3431"/>
</dbReference>
<proteinExistence type="predicted"/>
<accession>A0A5N6KBP3</accession>
<feature type="transmembrane region" description="Helical" evidence="1">
    <location>
        <begin position="52"/>
        <end position="74"/>
    </location>
</feature>
<dbReference type="AlphaFoldDB" id="A0A5N6KBP3"/>
<sequence length="282" mass="31613">MGYKFWSEKCSEGLPQYSRLPQQDDINESPISREQLQGDSSSRSNIFQYIRFFFYSVTGVAFIISIFCAGPDALHSYLNAPSSTSLIITNSSAPTINLIIATSALKDDSTAWTKDIQTGNLAVIKYNPPALSSQGSEALIYLNHIYEFYDNLPSISIFSNGWDKTKLPLSETELINQLNLSAVQSHGFLPFCFQDRSPVEMNDSMISSFHKNFPNDRTPHKLPAPCTKFAVSRDAIRSIPREQYLLHASLLEACDTPGAGKNWDAMWQYLFLRGDTTEVVHS</sequence>
<dbReference type="OrthoDB" id="426718at2759"/>
<dbReference type="EMBL" id="VIGI01000005">
    <property type="protein sequence ID" value="KAB8300541.1"/>
    <property type="molecule type" value="Genomic_DNA"/>
</dbReference>
<gene>
    <name evidence="2" type="ORF">EYC80_000701</name>
</gene>
<keyword evidence="1" id="KW-1133">Transmembrane helix</keyword>
<dbReference type="PANTHER" id="PTHR37490">
    <property type="entry name" value="EXPRESSED PROTEIN"/>
    <property type="match status" value="1"/>
</dbReference>
<organism evidence="2 3">
    <name type="scientific">Monilinia laxa</name>
    <name type="common">Brown rot fungus</name>
    <name type="synonym">Sclerotinia laxa</name>
    <dbReference type="NCBI Taxonomy" id="61186"/>
    <lineage>
        <taxon>Eukaryota</taxon>
        <taxon>Fungi</taxon>
        <taxon>Dikarya</taxon>
        <taxon>Ascomycota</taxon>
        <taxon>Pezizomycotina</taxon>
        <taxon>Leotiomycetes</taxon>
        <taxon>Helotiales</taxon>
        <taxon>Sclerotiniaceae</taxon>
        <taxon>Monilinia</taxon>
    </lineage>
</organism>
<dbReference type="Proteomes" id="UP000326757">
    <property type="component" value="Unassembled WGS sequence"/>
</dbReference>
<keyword evidence="1" id="KW-0812">Transmembrane</keyword>
<protein>
    <submittedName>
        <fullName evidence="2">Uncharacterized protein</fullName>
    </submittedName>
</protein>
<comment type="caution">
    <text evidence="2">The sequence shown here is derived from an EMBL/GenBank/DDBJ whole genome shotgun (WGS) entry which is preliminary data.</text>
</comment>